<evidence type="ECO:0000256" key="1">
    <source>
        <dbReference type="SAM" id="MobiDB-lite"/>
    </source>
</evidence>
<protein>
    <recommendedName>
        <fullName evidence="4">Molybdopterin-guanine dinucleotide biosynthesis protein A</fullName>
    </recommendedName>
</protein>
<dbReference type="Proteomes" id="UP000199650">
    <property type="component" value="Unassembled WGS sequence"/>
</dbReference>
<organism evidence="2 3">
    <name type="scientific">Aliiroseovarius sediminilitoris</name>
    <dbReference type="NCBI Taxonomy" id="1173584"/>
    <lineage>
        <taxon>Bacteria</taxon>
        <taxon>Pseudomonadati</taxon>
        <taxon>Pseudomonadota</taxon>
        <taxon>Alphaproteobacteria</taxon>
        <taxon>Rhodobacterales</taxon>
        <taxon>Paracoccaceae</taxon>
        <taxon>Aliiroseovarius</taxon>
    </lineage>
</organism>
<gene>
    <name evidence="2" type="ORF">SAMN05444851_2030</name>
</gene>
<dbReference type="STRING" id="1173584.SAMN05444851_2030"/>
<dbReference type="Pfam" id="PF11749">
    <property type="entry name" value="DUF3305"/>
    <property type="match status" value="1"/>
</dbReference>
<accession>A0A1I0PXX8</accession>
<evidence type="ECO:0000313" key="2">
    <source>
        <dbReference type="EMBL" id="SEW19416.1"/>
    </source>
</evidence>
<evidence type="ECO:0000313" key="3">
    <source>
        <dbReference type="Proteomes" id="UP000199650"/>
    </source>
</evidence>
<evidence type="ECO:0008006" key="4">
    <source>
        <dbReference type="Google" id="ProtNLM"/>
    </source>
</evidence>
<reference evidence="2 3" key="1">
    <citation type="submission" date="2016-10" db="EMBL/GenBank/DDBJ databases">
        <authorList>
            <person name="de Groot N.N."/>
        </authorList>
    </citation>
    <scope>NUCLEOTIDE SEQUENCE [LARGE SCALE GENOMIC DNA]</scope>
    <source>
        <strain evidence="2 3">DSM 29439</strain>
    </source>
</reference>
<dbReference type="InterPro" id="IPR021736">
    <property type="entry name" value="DUF3305"/>
</dbReference>
<proteinExistence type="predicted"/>
<dbReference type="AlphaFoldDB" id="A0A1I0PXX8"/>
<keyword evidence="3" id="KW-1185">Reference proteome</keyword>
<name>A0A1I0PXX8_9RHOB</name>
<feature type="compositionally biased region" description="Basic residues" evidence="1">
    <location>
        <begin position="180"/>
        <end position="189"/>
    </location>
</feature>
<sequence length="189" mass="21558">MSFIFPNSQSIPLGVVMRKTPGVTRWAKWAWRAVDVLPGAGPARWKVLRTEGQVTDYHAATVPLELFVSDTEAYVHELQARQPSIYVILSPDETSPETPWKLSLATASPYEAQDYCDSSEVLVEKVPMPEGMLAWVADFVNRHHEEEEFVKRKRKNMNVDGDQDGIGDPRIVQDSDVYRSPRRRRESMN</sequence>
<feature type="region of interest" description="Disordered" evidence="1">
    <location>
        <begin position="154"/>
        <end position="189"/>
    </location>
</feature>
<dbReference type="EMBL" id="FOJB01000001">
    <property type="protein sequence ID" value="SEW19416.1"/>
    <property type="molecule type" value="Genomic_DNA"/>
</dbReference>